<dbReference type="InterPro" id="IPR012349">
    <property type="entry name" value="Split_barrel_FMN-bd"/>
</dbReference>
<accession>A0A3M0M7Q8</accession>
<keyword evidence="2" id="KW-0285">Flavoprotein</keyword>
<dbReference type="PANTHER" id="PTHR33798">
    <property type="entry name" value="FLAVOPROTEIN OXYGENASE"/>
    <property type="match status" value="1"/>
</dbReference>
<dbReference type="AlphaFoldDB" id="A0A3M0M7Q8"/>
<evidence type="ECO:0000313" key="6">
    <source>
        <dbReference type="EMBL" id="RMC33802.1"/>
    </source>
</evidence>
<dbReference type="GO" id="GO:0016646">
    <property type="term" value="F:oxidoreductase activity, acting on the CH-NH group of donors, NAD or NADP as acceptor"/>
    <property type="evidence" value="ECO:0007669"/>
    <property type="project" value="UniProtKB-ARBA"/>
</dbReference>
<comment type="caution">
    <text evidence="6">The sequence shown here is derived from an EMBL/GenBank/DDBJ whole genome shotgun (WGS) entry which is preliminary data.</text>
</comment>
<evidence type="ECO:0000256" key="1">
    <source>
        <dbReference type="ARBA" id="ARBA00001917"/>
    </source>
</evidence>
<evidence type="ECO:0000259" key="5">
    <source>
        <dbReference type="SMART" id="SM00903"/>
    </source>
</evidence>
<protein>
    <submittedName>
        <fullName evidence="6">Flavin reductase family protein</fullName>
    </submittedName>
</protein>
<comment type="similarity">
    <text evidence="4">Belongs to the flavoredoxin family.</text>
</comment>
<keyword evidence="3" id="KW-0288">FMN</keyword>
<dbReference type="RefSeq" id="WP_122113356.1">
    <property type="nucleotide sequence ID" value="NZ_QOKZ01000006.1"/>
</dbReference>
<keyword evidence="7" id="KW-1185">Reference proteome</keyword>
<dbReference type="SMART" id="SM00903">
    <property type="entry name" value="Flavin_Reduct"/>
    <property type="match status" value="1"/>
</dbReference>
<dbReference type="Gene3D" id="2.30.110.10">
    <property type="entry name" value="Electron Transport, Fmn-binding Protein, Chain A"/>
    <property type="match status" value="1"/>
</dbReference>
<evidence type="ECO:0000313" key="7">
    <source>
        <dbReference type="Proteomes" id="UP000273516"/>
    </source>
</evidence>
<reference evidence="6 7" key="1">
    <citation type="submission" date="2018-07" db="EMBL/GenBank/DDBJ databases">
        <authorList>
            <person name="Zhang Y."/>
            <person name="Wang L."/>
            <person name="Ma S."/>
        </authorList>
    </citation>
    <scope>NUCLEOTIDE SEQUENCE [LARGE SCALE GENOMIC DNA]</scope>
    <source>
        <strain evidence="6 7">4-2</strain>
    </source>
</reference>
<proteinExistence type="inferred from homology"/>
<dbReference type="OrthoDB" id="9783347at2"/>
<dbReference type="EMBL" id="QOKZ01000006">
    <property type="protein sequence ID" value="RMC33802.1"/>
    <property type="molecule type" value="Genomic_DNA"/>
</dbReference>
<dbReference type="Pfam" id="PF01613">
    <property type="entry name" value="Flavin_Reduct"/>
    <property type="match status" value="1"/>
</dbReference>
<gene>
    <name evidence="6" type="ORF">C9E81_16025</name>
</gene>
<dbReference type="InterPro" id="IPR002563">
    <property type="entry name" value="Flavin_Rdtase-like_dom"/>
</dbReference>
<feature type="domain" description="Flavin reductase like" evidence="5">
    <location>
        <begin position="21"/>
        <end position="175"/>
    </location>
</feature>
<evidence type="ECO:0000256" key="4">
    <source>
        <dbReference type="ARBA" id="ARBA00038054"/>
    </source>
</evidence>
<comment type="cofactor">
    <cofactor evidence="1">
        <name>FMN</name>
        <dbReference type="ChEBI" id="CHEBI:58210"/>
    </cofactor>
</comment>
<dbReference type="PANTHER" id="PTHR33798:SF5">
    <property type="entry name" value="FLAVIN REDUCTASE LIKE DOMAIN-CONTAINING PROTEIN"/>
    <property type="match status" value="1"/>
</dbReference>
<sequence length="208" mass="22522">MTTQIDLTELAPQERYKLLTAVVIPRPVAWVTTQDRLGRVNAAPFSFFNLFGQDPALVILGLEHARDGSGPKDTARNIAATGEFVVNIVTPDLIGPMVETASAYPPDVSEPQALDLALAPSSQVAPPRLAAAPVAIECRLRDTLRYSGERDIVVGEAVALVARDGLIDTGRMHVDWGGNLPLARLFADRYARLEEIACHPIPQPKEQP</sequence>
<dbReference type="SUPFAM" id="SSF50475">
    <property type="entry name" value="FMN-binding split barrel"/>
    <property type="match status" value="1"/>
</dbReference>
<dbReference type="Proteomes" id="UP000273516">
    <property type="component" value="Unassembled WGS sequence"/>
</dbReference>
<name>A0A3M0M7Q8_9RHOB</name>
<evidence type="ECO:0000256" key="2">
    <source>
        <dbReference type="ARBA" id="ARBA00022630"/>
    </source>
</evidence>
<evidence type="ECO:0000256" key="3">
    <source>
        <dbReference type="ARBA" id="ARBA00022643"/>
    </source>
</evidence>
<dbReference type="GO" id="GO:0010181">
    <property type="term" value="F:FMN binding"/>
    <property type="evidence" value="ECO:0007669"/>
    <property type="project" value="InterPro"/>
</dbReference>
<organism evidence="6 7">
    <name type="scientific">Paracoccus alkanivorans</name>
    <dbReference type="NCBI Taxonomy" id="2116655"/>
    <lineage>
        <taxon>Bacteria</taxon>
        <taxon>Pseudomonadati</taxon>
        <taxon>Pseudomonadota</taxon>
        <taxon>Alphaproteobacteria</taxon>
        <taxon>Rhodobacterales</taxon>
        <taxon>Paracoccaceae</taxon>
        <taxon>Paracoccus</taxon>
    </lineage>
</organism>